<comment type="catalytic activity">
    <reaction evidence="2">
        <text>cytidine(34) in elongator tRNA(Met) + acetate + ATP = N(4)-acetylcytidine(34) in elongator tRNA(Met) + AMP + diphosphate</text>
        <dbReference type="Rhea" id="RHEA:58144"/>
        <dbReference type="Rhea" id="RHEA-COMP:10693"/>
        <dbReference type="Rhea" id="RHEA-COMP:10694"/>
        <dbReference type="ChEBI" id="CHEBI:30089"/>
        <dbReference type="ChEBI" id="CHEBI:30616"/>
        <dbReference type="ChEBI" id="CHEBI:33019"/>
        <dbReference type="ChEBI" id="CHEBI:74900"/>
        <dbReference type="ChEBI" id="CHEBI:82748"/>
        <dbReference type="ChEBI" id="CHEBI:456215"/>
    </reaction>
</comment>
<evidence type="ECO:0000313" key="4">
    <source>
        <dbReference type="Proteomes" id="UP000095003"/>
    </source>
</evidence>
<keyword evidence="2" id="KW-0820">tRNA-binding</keyword>
<organism evidence="3 4">
    <name type="scientific">Eisenbergiella tayi</name>
    <dbReference type="NCBI Taxonomy" id="1432052"/>
    <lineage>
        <taxon>Bacteria</taxon>
        <taxon>Bacillati</taxon>
        <taxon>Bacillota</taxon>
        <taxon>Clostridia</taxon>
        <taxon>Lachnospirales</taxon>
        <taxon>Lachnospiraceae</taxon>
        <taxon>Eisenbergiella</taxon>
    </lineage>
</organism>
<keyword evidence="2" id="KW-0547">Nucleotide-binding</keyword>
<gene>
    <name evidence="2" type="primary">tmcAL</name>
    <name evidence="3" type="ORF">BEH84_06298</name>
</gene>
<dbReference type="InterPro" id="IPR008513">
    <property type="entry name" value="tRNA(Met)_cyd_acetate_ligase"/>
</dbReference>
<reference evidence="3 4" key="1">
    <citation type="submission" date="2016-07" db="EMBL/GenBank/DDBJ databases">
        <title>Characterization of isolates of Eisenbergiella tayi derived from blood cultures, using whole genome sequencing.</title>
        <authorList>
            <person name="Burdz T."/>
            <person name="Wiebe D."/>
            <person name="Huynh C."/>
            <person name="Bernard K."/>
        </authorList>
    </citation>
    <scope>NUCLEOTIDE SEQUENCE [LARGE SCALE GENOMIC DNA]</scope>
    <source>
        <strain evidence="3 4">NML 120489</strain>
    </source>
</reference>
<dbReference type="RefSeq" id="WP_069159507.1">
    <property type="nucleotide sequence ID" value="NZ_DBFYTC010000136.1"/>
</dbReference>
<dbReference type="GO" id="GO:0006400">
    <property type="term" value="P:tRNA modification"/>
    <property type="evidence" value="ECO:0007669"/>
    <property type="project" value="UniProtKB-UniRule"/>
</dbReference>
<dbReference type="GeneID" id="93304335"/>
<dbReference type="GO" id="GO:0016879">
    <property type="term" value="F:ligase activity, forming carbon-nitrogen bonds"/>
    <property type="evidence" value="ECO:0007669"/>
    <property type="project" value="UniProtKB-UniRule"/>
</dbReference>
<dbReference type="PANTHER" id="PTHR37825:SF1">
    <property type="entry name" value="TRNA(MET) CYTIDINE ACETATE LIGASE"/>
    <property type="match status" value="1"/>
</dbReference>
<comment type="subcellular location">
    <subcellularLocation>
        <location evidence="2">Cytoplasm</location>
    </subcellularLocation>
</comment>
<feature type="binding site" evidence="2">
    <location>
        <position position="189"/>
    </location>
    <ligand>
        <name>ATP</name>
        <dbReference type="ChEBI" id="CHEBI:30616"/>
    </ligand>
</feature>
<dbReference type="SUPFAM" id="SSF52374">
    <property type="entry name" value="Nucleotidylyl transferase"/>
    <property type="match status" value="1"/>
</dbReference>
<dbReference type="GO" id="GO:0005737">
    <property type="term" value="C:cytoplasm"/>
    <property type="evidence" value="ECO:0007669"/>
    <property type="project" value="UniProtKB-SubCell"/>
</dbReference>
<proteinExistence type="inferred from homology"/>
<dbReference type="Gene3D" id="3.40.50.620">
    <property type="entry name" value="HUPs"/>
    <property type="match status" value="1"/>
</dbReference>
<dbReference type="EC" id="6.3.4.-" evidence="2"/>
<dbReference type="Pfam" id="PF05636">
    <property type="entry name" value="HIGH_NTase1"/>
    <property type="match status" value="1"/>
</dbReference>
<evidence type="ECO:0000256" key="1">
    <source>
        <dbReference type="ARBA" id="ARBA00022694"/>
    </source>
</evidence>
<dbReference type="PATRIC" id="fig|1432052.3.peg.6949"/>
<feature type="binding site" evidence="2">
    <location>
        <begin position="7"/>
        <end position="20"/>
    </location>
    <ligand>
        <name>ATP</name>
        <dbReference type="ChEBI" id="CHEBI:30616"/>
    </ligand>
</feature>
<accession>A0A1E3A079</accession>
<keyword evidence="2" id="KW-0436">Ligase</keyword>
<dbReference type="HAMAP" id="MF_01539">
    <property type="entry name" value="TmcAL"/>
    <property type="match status" value="1"/>
</dbReference>
<dbReference type="EMBL" id="MCGI01000010">
    <property type="protein sequence ID" value="ODM02155.1"/>
    <property type="molecule type" value="Genomic_DNA"/>
</dbReference>
<protein>
    <recommendedName>
        <fullName evidence="2">tRNA(Met) cytidine acetate ligase</fullName>
        <ecNumber evidence="2">6.3.4.-</ecNumber>
    </recommendedName>
</protein>
<dbReference type="Proteomes" id="UP000095003">
    <property type="component" value="Unassembled WGS sequence"/>
</dbReference>
<feature type="binding site" evidence="2">
    <location>
        <position position="164"/>
    </location>
    <ligand>
        <name>ATP</name>
        <dbReference type="ChEBI" id="CHEBI:30616"/>
    </ligand>
</feature>
<evidence type="ECO:0000313" key="3">
    <source>
        <dbReference type="EMBL" id="ODM02155.1"/>
    </source>
</evidence>
<dbReference type="PANTHER" id="PTHR37825">
    <property type="entry name" value="TRNA(MET) CYTIDINE ACETATE LIGASE"/>
    <property type="match status" value="1"/>
</dbReference>
<comment type="function">
    <text evidence="2">Catalyzes the formation of N(4)-acetylcytidine (ac(4)C) at the wobble position of elongator tRNA(Met), using acetate and ATP as substrates. First activates an acetate ion to form acetyladenylate (Ac-AMP) and then transfers the acetyl group to tRNA to form ac(4)C34.</text>
</comment>
<comment type="caution">
    <text evidence="3">The sequence shown here is derived from an EMBL/GenBank/DDBJ whole genome shotgun (WGS) entry which is preliminary data.</text>
</comment>
<feature type="binding site" evidence="2">
    <location>
        <position position="102"/>
    </location>
    <ligand>
        <name>ATP</name>
        <dbReference type="ChEBI" id="CHEBI:30616"/>
    </ligand>
</feature>
<keyword evidence="2" id="KW-0067">ATP-binding</keyword>
<dbReference type="AlphaFoldDB" id="A0A1E3A079"/>
<comment type="similarity">
    <text evidence="2">Belongs to the TmcAL family.</text>
</comment>
<comment type="caution">
    <text evidence="2">Lacks conserved residue(s) required for the propagation of feature annotation.</text>
</comment>
<name>A0A1E3A079_9FIRM</name>
<keyword evidence="2" id="KW-0694">RNA-binding</keyword>
<dbReference type="InterPro" id="IPR014729">
    <property type="entry name" value="Rossmann-like_a/b/a_fold"/>
</dbReference>
<sequence length="416" mass="46020">MKVTGIIAEYNPFHKGHAYHIQKAKELTGADYIIVVMSGDFTQRGMPAILDKYTRARMALACGADLVLELPVRFACASAEFFAGGAVSLLDRLGVVDSLCFGSECGDAGRLQKAASVLAGAEASESFRNTLREGIRNGLSFPAARAKALETQENGTGELFTLPNNILGIEYCRALLHLNSPVRPVTVLRKGAGYHEEALHDAQNETPGFSSAFAIRQALQQGGSFDTVRGSLPEETLEIWEYCLKNGGIVSEKDFSPLLRYRLLMEAENGFSSYADVTPDFSDRLKKNLDQFTGWHDFCLLQNSRDMTYTRISRCLCHILLGLSQEKQEESKHMAFASYARPLGFRRSAAPLLQAVKQNSSIPFLSKLADARQILSPFAASLLEEDIKASHIYQTVVSGKYEKPFLNEYRRQIPIL</sequence>
<keyword evidence="1 2" id="KW-0819">tRNA processing</keyword>
<evidence type="ECO:0000256" key="2">
    <source>
        <dbReference type="HAMAP-Rule" id="MF_01539"/>
    </source>
</evidence>
<dbReference type="GO" id="GO:0005524">
    <property type="term" value="F:ATP binding"/>
    <property type="evidence" value="ECO:0007669"/>
    <property type="project" value="UniProtKB-KW"/>
</dbReference>
<dbReference type="GO" id="GO:0000049">
    <property type="term" value="F:tRNA binding"/>
    <property type="evidence" value="ECO:0007669"/>
    <property type="project" value="UniProtKB-KW"/>
</dbReference>
<dbReference type="NCBIfam" id="NF010191">
    <property type="entry name" value="PRK13670.1"/>
    <property type="match status" value="1"/>
</dbReference>
<keyword evidence="2" id="KW-0963">Cytoplasm</keyword>